<keyword evidence="7" id="KW-1185">Reference proteome</keyword>
<dbReference type="GO" id="GO:0006357">
    <property type="term" value="P:regulation of transcription by RNA polymerase II"/>
    <property type="evidence" value="ECO:0007669"/>
    <property type="project" value="TreeGrafter"/>
</dbReference>
<keyword evidence="4" id="KW-0539">Nucleus</keyword>
<evidence type="ECO:0008006" key="8">
    <source>
        <dbReference type="Google" id="ProtNLM"/>
    </source>
</evidence>
<feature type="compositionally biased region" description="Pro residues" evidence="5">
    <location>
        <begin position="73"/>
        <end position="85"/>
    </location>
</feature>
<name>A0A0D7AMK6_9AGAR</name>
<dbReference type="GO" id="GO:0005634">
    <property type="term" value="C:nucleus"/>
    <property type="evidence" value="ECO:0007669"/>
    <property type="project" value="UniProtKB-SubCell"/>
</dbReference>
<sequence length="330" mass="36221">MSLSTTSNLKAQLVSSLGANASLYFDCLSDFVSGKISRTEFEDVVRVLLDTSALVQTHNALIISLFDATAYRRPPPTPPPEPVRPPPRKRRRILPYQGPETKDEDLTYHSTRLKKWVLSIGRQERERIRVIQSHPQLPRPRPETDEMARERGVVLLPERGDPPGSRVAVPLAAVSGAPTAKDIAERINLICAQNNLGTPAANVATLMNIACELKLKQLITHALSITASSDAISSITTSSAPSNVCPAYSRIFFKILTAASFRALFAIVPFSLPTRSAAATNLFSGPSEGHENEPESAILRAREVHDPRWQICGLLAERSAWKDVERSNMS</sequence>
<dbReference type="PANTHER" id="PTHR21277">
    <property type="entry name" value="TRANSCRIPTIONAL ADAPTER 1"/>
    <property type="match status" value="1"/>
</dbReference>
<reference evidence="6 7" key="1">
    <citation type="journal article" date="2015" name="Fungal Genet. Biol.">
        <title>Evolution of novel wood decay mechanisms in Agaricales revealed by the genome sequences of Fistulina hepatica and Cylindrobasidium torrendii.</title>
        <authorList>
            <person name="Floudas D."/>
            <person name="Held B.W."/>
            <person name="Riley R."/>
            <person name="Nagy L.G."/>
            <person name="Koehler G."/>
            <person name="Ransdell A.S."/>
            <person name="Younus H."/>
            <person name="Chow J."/>
            <person name="Chiniquy J."/>
            <person name="Lipzen A."/>
            <person name="Tritt A."/>
            <person name="Sun H."/>
            <person name="Haridas S."/>
            <person name="LaButti K."/>
            <person name="Ohm R.A."/>
            <person name="Kues U."/>
            <person name="Blanchette R.A."/>
            <person name="Grigoriev I.V."/>
            <person name="Minto R.E."/>
            <person name="Hibbett D.S."/>
        </authorList>
    </citation>
    <scope>NUCLEOTIDE SEQUENCE [LARGE SCALE GENOMIC DNA]</scope>
    <source>
        <strain evidence="6 7">ATCC 64428</strain>
    </source>
</reference>
<dbReference type="EMBL" id="KN881630">
    <property type="protein sequence ID" value="KIY52792.1"/>
    <property type="molecule type" value="Genomic_DNA"/>
</dbReference>
<accession>A0A0D7AMK6</accession>
<comment type="subcellular location">
    <subcellularLocation>
        <location evidence="1">Nucleus</location>
    </subcellularLocation>
</comment>
<evidence type="ECO:0000256" key="4">
    <source>
        <dbReference type="ARBA" id="ARBA00023242"/>
    </source>
</evidence>
<dbReference type="OrthoDB" id="10264870at2759"/>
<dbReference type="InterPro" id="IPR024738">
    <property type="entry name" value="Hfi1/Tada1"/>
</dbReference>
<keyword evidence="2" id="KW-0805">Transcription regulation</keyword>
<dbReference type="GO" id="GO:0000124">
    <property type="term" value="C:SAGA complex"/>
    <property type="evidence" value="ECO:0007669"/>
    <property type="project" value="TreeGrafter"/>
</dbReference>
<evidence type="ECO:0000313" key="6">
    <source>
        <dbReference type="EMBL" id="KIY52792.1"/>
    </source>
</evidence>
<evidence type="ECO:0000256" key="5">
    <source>
        <dbReference type="SAM" id="MobiDB-lite"/>
    </source>
</evidence>
<keyword evidence="3" id="KW-0804">Transcription</keyword>
<evidence type="ECO:0000256" key="1">
    <source>
        <dbReference type="ARBA" id="ARBA00004123"/>
    </source>
</evidence>
<dbReference type="Proteomes" id="UP000054144">
    <property type="component" value="Unassembled WGS sequence"/>
</dbReference>
<dbReference type="Pfam" id="PF12767">
    <property type="entry name" value="SAGA-Tad1"/>
    <property type="match status" value="1"/>
</dbReference>
<feature type="region of interest" description="Disordered" evidence="5">
    <location>
        <begin position="70"/>
        <end position="103"/>
    </location>
</feature>
<evidence type="ECO:0000313" key="7">
    <source>
        <dbReference type="Proteomes" id="UP000054144"/>
    </source>
</evidence>
<dbReference type="AlphaFoldDB" id="A0A0D7AMK6"/>
<protein>
    <recommendedName>
        <fullName evidence="8">Transcriptional regulator of RNA polII, SAGA, subunit-domain-containing protein</fullName>
    </recommendedName>
</protein>
<organism evidence="6 7">
    <name type="scientific">Fistulina hepatica ATCC 64428</name>
    <dbReference type="NCBI Taxonomy" id="1128425"/>
    <lineage>
        <taxon>Eukaryota</taxon>
        <taxon>Fungi</taxon>
        <taxon>Dikarya</taxon>
        <taxon>Basidiomycota</taxon>
        <taxon>Agaricomycotina</taxon>
        <taxon>Agaricomycetes</taxon>
        <taxon>Agaricomycetidae</taxon>
        <taxon>Agaricales</taxon>
        <taxon>Fistulinaceae</taxon>
        <taxon>Fistulina</taxon>
    </lineage>
</organism>
<dbReference type="PANTHER" id="PTHR21277:SF5">
    <property type="entry name" value="TRANSCRIPTIONAL ADAPTER 1"/>
    <property type="match status" value="1"/>
</dbReference>
<proteinExistence type="predicted"/>
<gene>
    <name evidence="6" type="ORF">FISHEDRAFT_63719</name>
</gene>
<evidence type="ECO:0000256" key="3">
    <source>
        <dbReference type="ARBA" id="ARBA00023163"/>
    </source>
</evidence>
<evidence type="ECO:0000256" key="2">
    <source>
        <dbReference type="ARBA" id="ARBA00023015"/>
    </source>
</evidence>
<dbReference type="GO" id="GO:0003713">
    <property type="term" value="F:transcription coactivator activity"/>
    <property type="evidence" value="ECO:0007669"/>
    <property type="project" value="TreeGrafter"/>
</dbReference>